<dbReference type="EMBL" id="SRLO01000395">
    <property type="protein sequence ID" value="TNN57865.1"/>
    <property type="molecule type" value="Genomic_DNA"/>
</dbReference>
<accession>A0A4Z2GXN2</accession>
<reference evidence="1 2" key="1">
    <citation type="submission" date="2019-03" db="EMBL/GenBank/DDBJ databases">
        <title>First draft genome of Liparis tanakae, snailfish: a comprehensive survey of snailfish specific genes.</title>
        <authorList>
            <person name="Kim W."/>
            <person name="Song I."/>
            <person name="Jeong J.-H."/>
            <person name="Kim D."/>
            <person name="Kim S."/>
            <person name="Ryu S."/>
            <person name="Song J.Y."/>
            <person name="Lee S.K."/>
        </authorList>
    </citation>
    <scope>NUCLEOTIDE SEQUENCE [LARGE SCALE GENOMIC DNA]</scope>
    <source>
        <tissue evidence="1">Muscle</tissue>
    </source>
</reference>
<sequence length="96" mass="10390">MVPENWEKKEKNVGFEPRAFGAVIAAGPTMAAVMVTHNYTVTAVNGRVRGYCPMTLPTNESSSSSSLIPTNWSTTSPPRMAITVGTADTCERMFMC</sequence>
<proteinExistence type="predicted"/>
<gene>
    <name evidence="1" type="ORF">EYF80_031947</name>
</gene>
<dbReference type="Proteomes" id="UP000314294">
    <property type="component" value="Unassembled WGS sequence"/>
</dbReference>
<protein>
    <submittedName>
        <fullName evidence="1">Uncharacterized protein</fullName>
    </submittedName>
</protein>
<keyword evidence="2" id="KW-1185">Reference proteome</keyword>
<comment type="caution">
    <text evidence="1">The sequence shown here is derived from an EMBL/GenBank/DDBJ whole genome shotgun (WGS) entry which is preliminary data.</text>
</comment>
<organism evidence="1 2">
    <name type="scientific">Liparis tanakae</name>
    <name type="common">Tanaka's snailfish</name>
    <dbReference type="NCBI Taxonomy" id="230148"/>
    <lineage>
        <taxon>Eukaryota</taxon>
        <taxon>Metazoa</taxon>
        <taxon>Chordata</taxon>
        <taxon>Craniata</taxon>
        <taxon>Vertebrata</taxon>
        <taxon>Euteleostomi</taxon>
        <taxon>Actinopterygii</taxon>
        <taxon>Neopterygii</taxon>
        <taxon>Teleostei</taxon>
        <taxon>Neoteleostei</taxon>
        <taxon>Acanthomorphata</taxon>
        <taxon>Eupercaria</taxon>
        <taxon>Perciformes</taxon>
        <taxon>Cottioidei</taxon>
        <taxon>Cottales</taxon>
        <taxon>Liparidae</taxon>
        <taxon>Liparis</taxon>
    </lineage>
</organism>
<dbReference type="AlphaFoldDB" id="A0A4Z2GXN2"/>
<evidence type="ECO:0000313" key="2">
    <source>
        <dbReference type="Proteomes" id="UP000314294"/>
    </source>
</evidence>
<name>A0A4Z2GXN2_9TELE</name>
<evidence type="ECO:0000313" key="1">
    <source>
        <dbReference type="EMBL" id="TNN57865.1"/>
    </source>
</evidence>